<dbReference type="SUPFAM" id="SSF53335">
    <property type="entry name" value="S-adenosyl-L-methionine-dependent methyltransferases"/>
    <property type="match status" value="1"/>
</dbReference>
<dbReference type="InterPro" id="IPR050078">
    <property type="entry name" value="Ribosomal_L11_MeTrfase_PrmA"/>
</dbReference>
<reference evidence="3" key="1">
    <citation type="submission" date="2018-06" db="EMBL/GenBank/DDBJ databases">
        <authorList>
            <person name="Zhirakovskaya E."/>
        </authorList>
    </citation>
    <scope>NUCLEOTIDE SEQUENCE</scope>
</reference>
<proteinExistence type="predicted"/>
<dbReference type="PANTHER" id="PTHR43648">
    <property type="entry name" value="ELECTRON TRANSFER FLAVOPROTEIN BETA SUBUNIT LYSINE METHYLTRANSFERASE"/>
    <property type="match status" value="1"/>
</dbReference>
<keyword evidence="1 3" id="KW-0489">Methyltransferase</keyword>
<dbReference type="GO" id="GO:0005840">
    <property type="term" value="C:ribosome"/>
    <property type="evidence" value="ECO:0007669"/>
    <property type="project" value="UniProtKB-KW"/>
</dbReference>
<evidence type="ECO:0000256" key="2">
    <source>
        <dbReference type="ARBA" id="ARBA00022679"/>
    </source>
</evidence>
<name>A0A3B0S0X0_9ZZZZ</name>
<dbReference type="InterPro" id="IPR029063">
    <property type="entry name" value="SAM-dependent_MTases_sf"/>
</dbReference>
<accession>A0A3B0S0X0</accession>
<gene>
    <name evidence="3" type="ORF">MNBD_ALPHA04-263</name>
</gene>
<dbReference type="PANTHER" id="PTHR43648:SF1">
    <property type="entry name" value="ELECTRON TRANSFER FLAVOPROTEIN BETA SUBUNIT LYSINE METHYLTRANSFERASE"/>
    <property type="match status" value="1"/>
</dbReference>
<dbReference type="GO" id="GO:0032259">
    <property type="term" value="P:methylation"/>
    <property type="evidence" value="ECO:0007669"/>
    <property type="project" value="UniProtKB-KW"/>
</dbReference>
<dbReference type="GO" id="GO:0008276">
    <property type="term" value="F:protein methyltransferase activity"/>
    <property type="evidence" value="ECO:0007669"/>
    <property type="project" value="TreeGrafter"/>
</dbReference>
<evidence type="ECO:0000256" key="1">
    <source>
        <dbReference type="ARBA" id="ARBA00022603"/>
    </source>
</evidence>
<organism evidence="3">
    <name type="scientific">hydrothermal vent metagenome</name>
    <dbReference type="NCBI Taxonomy" id="652676"/>
    <lineage>
        <taxon>unclassified sequences</taxon>
        <taxon>metagenomes</taxon>
        <taxon>ecological metagenomes</taxon>
    </lineage>
</organism>
<protein>
    <submittedName>
        <fullName evidence="3">Ribosomal protein L11 methyltransferase</fullName>
    </submittedName>
</protein>
<dbReference type="Pfam" id="PF06325">
    <property type="entry name" value="PrmA"/>
    <property type="match status" value="1"/>
</dbReference>
<dbReference type="Gene3D" id="3.40.50.150">
    <property type="entry name" value="Vaccinia Virus protein VP39"/>
    <property type="match status" value="1"/>
</dbReference>
<keyword evidence="3" id="KW-0687">Ribonucleoprotein</keyword>
<keyword evidence="3" id="KW-0689">Ribosomal protein</keyword>
<sequence>MGLVLSDNWKITLPCTRAEADALAEDNLFLASADSVPTIVTREAGKDTPEIWAIDVYCDVEPDAEFLNNISRLAPSAKTGPKVEKLADQDWVTLSQRDLKPLRAGRFYVHASHSAPQNDPKIHNICIDASQAFGTGHHETTLGCLQTLDRLKRRGQNFRNIIDVGTGTGLLAFAANHLWRRAKIIASDIDPVAVSVGRNNAKTNHIKLGGQRGSLHMLASNGLDHPAIRRSGPFDL</sequence>
<dbReference type="EMBL" id="UOEF01000245">
    <property type="protein sequence ID" value="VAV97392.1"/>
    <property type="molecule type" value="Genomic_DNA"/>
</dbReference>
<evidence type="ECO:0000313" key="3">
    <source>
        <dbReference type="EMBL" id="VAV97392.1"/>
    </source>
</evidence>
<keyword evidence="2 3" id="KW-0808">Transferase</keyword>
<dbReference type="AlphaFoldDB" id="A0A3B0S0X0"/>
<feature type="non-terminal residue" evidence="3">
    <location>
        <position position="236"/>
    </location>
</feature>